<dbReference type="EMBL" id="LQWY01000003">
    <property type="protein sequence ID" value="OAH63070.1"/>
    <property type="molecule type" value="Genomic_DNA"/>
</dbReference>
<comment type="caution">
    <text evidence="1">The sequence shown here is derived from an EMBL/GenBank/DDBJ whole genome shotgun (WGS) entry which is preliminary data.</text>
</comment>
<gene>
    <name evidence="1" type="ORF">AWH49_06920</name>
</gene>
<protein>
    <submittedName>
        <fullName evidence="1">Uncharacterized protein</fullName>
    </submittedName>
</protein>
<name>A0A177LBA8_9BACI</name>
<evidence type="ECO:0000313" key="1">
    <source>
        <dbReference type="EMBL" id="OAH63070.1"/>
    </source>
</evidence>
<evidence type="ECO:0000313" key="2">
    <source>
        <dbReference type="Proteomes" id="UP000076935"/>
    </source>
</evidence>
<sequence length="92" mass="10851">MASNFSFFRAKWDVLANLVESAERNVYVDPHTTLMKLRLFAETMTKYILASENIREAYNTTQVDRTNTIRREGILEPEFIQMMAQMNKQQDK</sequence>
<proteinExistence type="predicted"/>
<dbReference type="Proteomes" id="UP000076935">
    <property type="component" value="Unassembled WGS sequence"/>
</dbReference>
<organism evidence="1 2">
    <name type="scientific">Domibacillus aminovorans</name>
    <dbReference type="NCBI Taxonomy" id="29332"/>
    <lineage>
        <taxon>Bacteria</taxon>
        <taxon>Bacillati</taxon>
        <taxon>Bacillota</taxon>
        <taxon>Bacilli</taxon>
        <taxon>Bacillales</taxon>
        <taxon>Bacillaceae</taxon>
        <taxon>Domibacillus</taxon>
    </lineage>
</organism>
<reference evidence="1 2" key="1">
    <citation type="submission" date="2016-01" db="EMBL/GenBank/DDBJ databases">
        <title>Investigation of taxonomic status of Bacillus aminovorans.</title>
        <authorList>
            <person name="Verma A."/>
            <person name="Pal Y."/>
            <person name="Krishnamurthi S."/>
        </authorList>
    </citation>
    <scope>NUCLEOTIDE SEQUENCE [LARGE SCALE GENOMIC DNA]</scope>
    <source>
        <strain evidence="1 2">DSM 1314</strain>
    </source>
</reference>
<accession>A0A177LBA8</accession>
<dbReference type="AlphaFoldDB" id="A0A177LBA8"/>
<keyword evidence="2" id="KW-1185">Reference proteome</keyword>